<gene>
    <name evidence="1" type="ORF">DWW10_08370</name>
</gene>
<evidence type="ECO:0000313" key="2">
    <source>
        <dbReference type="Proteomes" id="UP000283850"/>
    </source>
</evidence>
<sequence length="87" mass="10041">MADYSIINGKYFFCYDASNGSCFGNDSKQTYIIKDIDAKTLFTTLGIKDESGLKWALDRLPDADNDITRLKEFCDENCISYYYKMED</sequence>
<dbReference type="Proteomes" id="UP000283850">
    <property type="component" value="Unassembled WGS sequence"/>
</dbReference>
<comment type="caution">
    <text evidence="1">The sequence shown here is derived from an EMBL/GenBank/DDBJ whole genome shotgun (WGS) entry which is preliminary data.</text>
</comment>
<reference evidence="1 2" key="1">
    <citation type="submission" date="2018-08" db="EMBL/GenBank/DDBJ databases">
        <title>A genome reference for cultivated species of the human gut microbiota.</title>
        <authorList>
            <person name="Zou Y."/>
            <person name="Xue W."/>
            <person name="Luo G."/>
        </authorList>
    </citation>
    <scope>NUCLEOTIDE SEQUENCE [LARGE SCALE GENOMIC DNA]</scope>
    <source>
        <strain evidence="1 2">AF14-32</strain>
    </source>
</reference>
<accession>A0A412YDX4</accession>
<dbReference type="EMBL" id="QRZF01000004">
    <property type="protein sequence ID" value="RGV55534.1"/>
    <property type="molecule type" value="Genomic_DNA"/>
</dbReference>
<dbReference type="AlphaFoldDB" id="A0A412YDX4"/>
<evidence type="ECO:0000313" key="1">
    <source>
        <dbReference type="EMBL" id="RGV55534.1"/>
    </source>
</evidence>
<proteinExistence type="predicted"/>
<name>A0A412YDX4_9BACE</name>
<protein>
    <submittedName>
        <fullName evidence="1">Uncharacterized protein</fullName>
    </submittedName>
</protein>
<organism evidence="1 2">
    <name type="scientific">Bacteroides intestinalis</name>
    <dbReference type="NCBI Taxonomy" id="329854"/>
    <lineage>
        <taxon>Bacteria</taxon>
        <taxon>Pseudomonadati</taxon>
        <taxon>Bacteroidota</taxon>
        <taxon>Bacteroidia</taxon>
        <taxon>Bacteroidales</taxon>
        <taxon>Bacteroidaceae</taxon>
        <taxon>Bacteroides</taxon>
    </lineage>
</organism>